<dbReference type="RefSeq" id="WP_074784090.1">
    <property type="nucleotide sequence ID" value="NZ_FNSN01000003.1"/>
</dbReference>
<reference evidence="1 2" key="1">
    <citation type="submission" date="2016-10" db="EMBL/GenBank/DDBJ databases">
        <authorList>
            <person name="de Groot N.N."/>
        </authorList>
    </citation>
    <scope>NUCLEOTIDE SEQUENCE [LARGE SCALE GENOMIC DNA]</scope>
    <source>
        <strain evidence="1 2">DSM 10495</strain>
    </source>
</reference>
<dbReference type="Gene3D" id="3.40.50.300">
    <property type="entry name" value="P-loop containing nucleotide triphosphate hydrolases"/>
    <property type="match status" value="1"/>
</dbReference>
<dbReference type="AlphaFoldDB" id="A0A1H4MCZ0"/>
<dbReference type="EMBL" id="FNSN01000003">
    <property type="protein sequence ID" value="SEB80395.1"/>
    <property type="molecule type" value="Genomic_DNA"/>
</dbReference>
<dbReference type="InterPro" id="IPR027417">
    <property type="entry name" value="P-loop_NTPase"/>
</dbReference>
<dbReference type="Proteomes" id="UP000182652">
    <property type="component" value="Unassembled WGS sequence"/>
</dbReference>
<accession>A0A1H4MCZ0</accession>
<evidence type="ECO:0000313" key="2">
    <source>
        <dbReference type="Proteomes" id="UP000182652"/>
    </source>
</evidence>
<organism evidence="1 2">
    <name type="scientific">Arthrobacter woluwensis</name>
    <dbReference type="NCBI Taxonomy" id="156980"/>
    <lineage>
        <taxon>Bacteria</taxon>
        <taxon>Bacillati</taxon>
        <taxon>Actinomycetota</taxon>
        <taxon>Actinomycetes</taxon>
        <taxon>Micrococcales</taxon>
        <taxon>Micrococcaceae</taxon>
        <taxon>Arthrobacter</taxon>
    </lineage>
</organism>
<dbReference type="STRING" id="156980.SAMN04489745_1292"/>
<evidence type="ECO:0000313" key="1">
    <source>
        <dbReference type="EMBL" id="SEB80395.1"/>
    </source>
</evidence>
<keyword evidence="2" id="KW-1185">Reference proteome</keyword>
<gene>
    <name evidence="1" type="ORF">SAMN04489745_1292</name>
</gene>
<proteinExistence type="predicted"/>
<dbReference type="SUPFAM" id="SSF52540">
    <property type="entry name" value="P-loop containing nucleoside triphosphate hydrolases"/>
    <property type="match status" value="1"/>
</dbReference>
<sequence length="1258" mass="138056">MPENPQHDERSEELSRWLAAFAPVSGPDTLLRFSRTADGTIDLAHAHPSGLAQLMAGRKTRLSTLIREPQDYTRAARAARSIRAKVYEMGNERGIDVGYLSAGTAVWTSAVGGKPQRVTAPVLLAAISLSLRPSGDDYELQVLEQARINPALVRHLKTVHGIIFDVNALARLAYSTARFDPQPVLERMETVIAPIHGAEILPELLVSTFADLPQDLDDPWISDRHELISALADPSSVEPRVPITAEEFVPLDERDPADEFLLLDADASQQLALDVVRAGDSVVVSAPPGTGQTQTVINALGELVMAGKSVLVVGERRTSLAELNQRLAGLGLETLVLPLSTSSNPAQLKAQLIQAIVRNEKAEEPQLEQLHSTLRARRHSLAEHVASLHNVRSRWGCSPYQAMQALARAVATDTTPGTTVRLKRSVLDSIKDREATATQLIRAAELGSFTRSTVTSEWHGARLLTRKEAQEAHETATRLNTSVPELRRRMEEFAEQAQLHLGANFHEWGEQLGLFLGMRDSLSRFSVEIFDRDVHDFIAATAPSAWRRERGIEMTSLGRAKLRKYAKEFVRPGVHILDLHESLKEVQVQREQWSKYAASQRHPVVPSGLADLDTRYTEVKKDLLTLSQALKGTRGGTDLQEMPLAALEARLASLSGDTEALETLPERTLILDSLRGQGLDELLDDLAAREVPAEAVSAELDLAWWQSVLEAMISGDDYLAMSDGDSLRTMEGEFRLADSAHVASGAGRLRWSLAQRWRDLVQRETRQAELLRSLLKDGRVSMAALWAQAPQLLSSLVPIWTVSPHSLSRALPAGVHFDAVVLIDAESTALRSALPALARGTQVVAFGDASIGSPRAFSVAVERPDDRADATQTVTSALDALNEVLPGVELRNAYRSVDEDLSLQLSRSFYGERLNRLPDGNAVTGLDRSIVVEYLPDGTGLPVQGKEAVESVMAEVNRVVELVFEHARTRPRRSLAVVTSTLNHAARIGEAIRLQLPNHPLLADFFHGTGPESFRVVDLERARGLVRDHIIFSLGFGRTPHGRALHSFGPLSARGGRAKFALAMSRARQHLHVLSCFKPEDLDRSRLSHGAADFYDLLDRELGGNYSLGSHASRAASSDPSLGEDALVVDLAERLRVRGARVWHQYDGAIDVVAAADPLHTIGKDDSEIPTPVAIESDGTAAYQKRSIRERSRLRPELLERMGWRHVSLWTIEVFTDPSFCADRIASYLHLDGDDQNGTENTATGFMTQVDLDDDGAL</sequence>
<protein>
    <submittedName>
        <fullName evidence="1">Part of AAA domain-containing protein</fullName>
    </submittedName>
</protein>
<name>A0A1H4MCZ0_9MICC</name>